<dbReference type="SUPFAM" id="SSF56219">
    <property type="entry name" value="DNase I-like"/>
    <property type="match status" value="1"/>
</dbReference>
<dbReference type="SUPFAM" id="SSF54928">
    <property type="entry name" value="RNA-binding domain, RBD"/>
    <property type="match status" value="1"/>
</dbReference>
<dbReference type="PROSITE" id="PS50102">
    <property type="entry name" value="RRM"/>
    <property type="match status" value="1"/>
</dbReference>
<dbReference type="InterPro" id="IPR012677">
    <property type="entry name" value="Nucleotide-bd_a/b_plait_sf"/>
</dbReference>
<dbReference type="InterPro" id="IPR005135">
    <property type="entry name" value="Endo/exonuclease/phosphatase"/>
</dbReference>
<gene>
    <name evidence="3" type="ORF">Acr_00g0067840</name>
</gene>
<dbReference type="GO" id="GO:0003824">
    <property type="term" value="F:catalytic activity"/>
    <property type="evidence" value="ECO:0007669"/>
    <property type="project" value="InterPro"/>
</dbReference>
<dbReference type="GO" id="GO:0003723">
    <property type="term" value="F:RNA binding"/>
    <property type="evidence" value="ECO:0007669"/>
    <property type="project" value="UniProtKB-UniRule"/>
</dbReference>
<dbReference type="PANTHER" id="PTHR33116:SF78">
    <property type="entry name" value="OS12G0587133 PROTEIN"/>
    <property type="match status" value="1"/>
</dbReference>
<dbReference type="InterPro" id="IPR036691">
    <property type="entry name" value="Endo/exonu/phosph_ase_sf"/>
</dbReference>
<dbReference type="Pfam" id="PF03372">
    <property type="entry name" value="Exo_endo_phos"/>
    <property type="match status" value="1"/>
</dbReference>
<keyword evidence="1" id="KW-0694">RNA-binding</keyword>
<keyword evidence="4" id="KW-1185">Reference proteome</keyword>
<dbReference type="CDD" id="cd00590">
    <property type="entry name" value="RRM_SF"/>
    <property type="match status" value="1"/>
</dbReference>
<protein>
    <recommendedName>
        <fullName evidence="2">RRM domain-containing protein</fullName>
    </recommendedName>
</protein>
<feature type="domain" description="RRM" evidence="2">
    <location>
        <begin position="10"/>
        <end position="87"/>
    </location>
</feature>
<dbReference type="SMART" id="SM00360">
    <property type="entry name" value="RRM"/>
    <property type="match status" value="1"/>
</dbReference>
<evidence type="ECO:0000259" key="2">
    <source>
        <dbReference type="PROSITE" id="PS50102"/>
    </source>
</evidence>
<dbReference type="OrthoDB" id="1937528at2759"/>
<dbReference type="Proteomes" id="UP000585474">
    <property type="component" value="Unassembled WGS sequence"/>
</dbReference>
<dbReference type="Pfam" id="PF00076">
    <property type="entry name" value="RRM_1"/>
    <property type="match status" value="1"/>
</dbReference>
<evidence type="ECO:0000256" key="1">
    <source>
        <dbReference type="PROSITE-ProRule" id="PRU00176"/>
    </source>
</evidence>
<accession>A0A7J0DQH0</accession>
<proteinExistence type="predicted"/>
<sequence>MNISGNVEVITLFIDNLPNPVDKNWLMKTFSKFGKIRDVFIPLKRNISGNRFGFVRFECPIAANRAIRTLNGTWSYDKQLGVKIAGYSRNINHSSRPNAGICPIGGSNNNNSKFGEKKDGKSFAEVVVGIKKNGEKLVSIKGKTDGAGWLSRSAVGKLNVPVDNALITEAFHDEGIKTSSSSIYGSTFKSIGSQWGNVLTLDRETSNRVSFNKGRILIETEYNFEIDCWINVEVRGRNYRVRIREEAFTDVKGIGEKTAVVPMVSGGESELELEEDSEDEGTDDITNKFQEEIHVGGIFDRLNKDLVVGKHQSISEKQKTRDWFQRKIQMGLKLSLDLLTRIQMSWFRNKESIHFQTVDREESSKFNETGNEETIKEMGRQLKIRALRKSRRKLIVDLLATQDEIAKSKSVDEIYQFTGSREMIESTDLDSAGATASTEGINQRNAVIIREAEETIKLGKILGIKFKGNEMEVCQKLIQMELSDNGNAVEAVGADGIILSWNIRGMGSLVKKRFIKKVIHQRTPDFVMIQESKLQSVDIFTIRNVWSGAQIDFSTSESEGQSGGLISMWRCDKFKSEVTIIKKHFIISKGVYLDNFKCCIVNVYAPNDTGERKLLWEELLQLKISFTDPWCLGGDLNEVRADAERSGYLNPSPGMEDLIEFIDVAELHDLPLVGRRFTWTNFQASIKLSRLDRFLVSFDWCEKFNIRQWGLPRPISDHCPILISDEEKDWGPKIFRFMDAWLSHPKFMPIALKSKLKIWNVEGFGNINIKLQAVEEKIHNLEMIEESRALDVVEAESKKNLKSELRESSRLAEILWRQKSRVNWIKLGDKNTRFFQASATARYRENFIGSVEVEGTWLEEPLDIKTAAVNFFSKLFNEEEWQRPKLEGDLLLSLDEDAIDSLESPFLEEEVVQASKVLAARLKRVLPSVISESQSASVGGRQILDGVLIANEIIEGWKSSKKQGLIFKIDFAKAYDCVNWGFLMDMFKMMGCEGLNVLFQRAKDAELIKGVSFGRAEVNVSHLQFADDTECAELLKCKSGELPFSYLGLPLGADPSRIATWQPVVERFKKRLTFWKRNLLALGGLTVANKLEKLQRQFLWGEGEEKQKIHWISWDSIARKKSMGGLGIRRLLALNSALLVRWWWRFGTDKQSLWLKVIKAKYGYSENAWLPSAPSSNASSKVLGNISSIGLAAIGWWGCSWVCPATIFDLMVGWFSNSFKEVEKACWEAIFFAIIWSLWKARNELIFSNVNIVKAELIDLIKLRVAFWVKAKCDINEYSVVDIQRCLDGIRSIRRAKSATLC</sequence>
<dbReference type="InterPro" id="IPR000504">
    <property type="entry name" value="RRM_dom"/>
</dbReference>
<dbReference type="Gene3D" id="3.60.10.10">
    <property type="entry name" value="Endonuclease/exonuclease/phosphatase"/>
    <property type="match status" value="1"/>
</dbReference>
<organism evidence="3 4">
    <name type="scientific">Actinidia rufa</name>
    <dbReference type="NCBI Taxonomy" id="165716"/>
    <lineage>
        <taxon>Eukaryota</taxon>
        <taxon>Viridiplantae</taxon>
        <taxon>Streptophyta</taxon>
        <taxon>Embryophyta</taxon>
        <taxon>Tracheophyta</taxon>
        <taxon>Spermatophyta</taxon>
        <taxon>Magnoliopsida</taxon>
        <taxon>eudicotyledons</taxon>
        <taxon>Gunneridae</taxon>
        <taxon>Pentapetalae</taxon>
        <taxon>asterids</taxon>
        <taxon>Ericales</taxon>
        <taxon>Actinidiaceae</taxon>
        <taxon>Actinidia</taxon>
    </lineage>
</organism>
<reference evidence="4" key="1">
    <citation type="submission" date="2019-07" db="EMBL/GenBank/DDBJ databases">
        <title>De Novo Assembly of kiwifruit Actinidia rufa.</title>
        <authorList>
            <person name="Sugita-Konishi S."/>
            <person name="Sato K."/>
            <person name="Mori E."/>
            <person name="Abe Y."/>
            <person name="Kisaki G."/>
            <person name="Hamano K."/>
            <person name="Suezawa K."/>
            <person name="Otani M."/>
            <person name="Fukuda T."/>
            <person name="Manabe T."/>
            <person name="Gomi K."/>
            <person name="Tabuchi M."/>
            <person name="Akimitsu K."/>
            <person name="Kataoka I."/>
        </authorList>
    </citation>
    <scope>NUCLEOTIDE SEQUENCE [LARGE SCALE GENOMIC DNA]</scope>
    <source>
        <strain evidence="4">cv. Fuchu</strain>
    </source>
</reference>
<comment type="caution">
    <text evidence="3">The sequence shown here is derived from an EMBL/GenBank/DDBJ whole genome shotgun (WGS) entry which is preliminary data.</text>
</comment>
<dbReference type="InterPro" id="IPR035979">
    <property type="entry name" value="RBD_domain_sf"/>
</dbReference>
<evidence type="ECO:0000313" key="3">
    <source>
        <dbReference type="EMBL" id="GFS40325.1"/>
    </source>
</evidence>
<evidence type="ECO:0000313" key="4">
    <source>
        <dbReference type="Proteomes" id="UP000585474"/>
    </source>
</evidence>
<dbReference type="EMBL" id="BJWL01000347">
    <property type="protein sequence ID" value="GFS40325.1"/>
    <property type="molecule type" value="Genomic_DNA"/>
</dbReference>
<dbReference type="PANTHER" id="PTHR33116">
    <property type="entry name" value="REVERSE TRANSCRIPTASE ZINC-BINDING DOMAIN-CONTAINING PROTEIN-RELATED-RELATED"/>
    <property type="match status" value="1"/>
</dbReference>
<dbReference type="Gene3D" id="3.30.70.330">
    <property type="match status" value="1"/>
</dbReference>
<name>A0A7J0DQH0_9ERIC</name>